<comment type="caution">
    <text evidence="2">The sequence shown here is derived from an EMBL/GenBank/DDBJ whole genome shotgun (WGS) entry which is preliminary data.</text>
</comment>
<dbReference type="EMBL" id="LSRC01000014">
    <property type="protein sequence ID" value="KXI18372.1"/>
    <property type="molecule type" value="Genomic_DNA"/>
</dbReference>
<evidence type="ECO:0000313" key="3">
    <source>
        <dbReference type="Proteomes" id="UP000070505"/>
    </source>
</evidence>
<sequence>MSKSYKKHLETTPNFKPIVYICAPYRGDKERNVNHAIQCAAYAYSRGAIPITPHLLFPFMDDENQKHRGDAMFMDIILLGKCNELWVFGEKITGGMQVEIDLAEKRRQPIKYFTDKDLEVNGDA</sequence>
<name>A0A135Z9R0_GARVA</name>
<accession>A0A135Z9R0</accession>
<dbReference type="PATRIC" id="fig|2702.101.peg.376"/>
<dbReference type="InterPro" id="IPR056670">
    <property type="entry name" value="DUF7768"/>
</dbReference>
<feature type="domain" description="DUF7768" evidence="1">
    <location>
        <begin position="17"/>
        <end position="113"/>
    </location>
</feature>
<reference evidence="2 3" key="1">
    <citation type="submission" date="2016-02" db="EMBL/GenBank/DDBJ databases">
        <authorList>
            <person name="Wen L."/>
            <person name="He K."/>
            <person name="Yang H."/>
        </authorList>
    </citation>
    <scope>NUCLEOTIDE SEQUENCE [LARGE SCALE GENOMIC DNA]</scope>
    <source>
        <strain evidence="2 3">CMW7778B</strain>
    </source>
</reference>
<evidence type="ECO:0000313" key="2">
    <source>
        <dbReference type="EMBL" id="KXI18372.1"/>
    </source>
</evidence>
<organism evidence="2 3">
    <name type="scientific">Gardnerella vaginalis</name>
    <dbReference type="NCBI Taxonomy" id="2702"/>
    <lineage>
        <taxon>Bacteria</taxon>
        <taxon>Bacillati</taxon>
        <taxon>Actinomycetota</taxon>
        <taxon>Actinomycetes</taxon>
        <taxon>Bifidobacteriales</taxon>
        <taxon>Bifidobacteriaceae</taxon>
        <taxon>Gardnerella</taxon>
    </lineage>
</organism>
<dbReference type="RefSeq" id="WP_075523298.1">
    <property type="nucleotide sequence ID" value="NZ_KQ961855.1"/>
</dbReference>
<protein>
    <recommendedName>
        <fullName evidence="1">DUF7768 domain-containing protein</fullName>
    </recommendedName>
</protein>
<dbReference type="AlphaFoldDB" id="A0A135Z9R0"/>
<proteinExistence type="predicted"/>
<dbReference type="Pfam" id="PF24963">
    <property type="entry name" value="DUF7768"/>
    <property type="match status" value="1"/>
</dbReference>
<dbReference type="Proteomes" id="UP000070505">
    <property type="component" value="Unassembled WGS sequence"/>
</dbReference>
<dbReference type="Gene3D" id="3.40.50.10400">
    <property type="entry name" value="Hypothetical protein PA1492"/>
    <property type="match status" value="1"/>
</dbReference>
<gene>
    <name evidence="2" type="ORF">HMPREF3230_00390</name>
</gene>
<evidence type="ECO:0000259" key="1">
    <source>
        <dbReference type="Pfam" id="PF24963"/>
    </source>
</evidence>